<dbReference type="EC" id="2.6.1.5" evidence="5"/>
<dbReference type="EMBL" id="KE346371">
    <property type="protein sequence ID" value="KJE96524.1"/>
    <property type="molecule type" value="Genomic_DNA"/>
</dbReference>
<keyword evidence="11" id="KW-0585">Phenylalanine catabolism</keyword>
<comment type="cofactor">
    <cofactor evidence="1 14 15">
        <name>pyridoxal 5'-phosphate</name>
        <dbReference type="ChEBI" id="CHEBI:597326"/>
    </cofactor>
</comment>
<keyword evidence="7 17" id="KW-0032">Aminotransferase</keyword>
<evidence type="ECO:0000256" key="4">
    <source>
        <dbReference type="ARBA" id="ARBA00011738"/>
    </source>
</evidence>
<gene>
    <name evidence="17" type="ORF">CAOG_006833</name>
</gene>
<comment type="subunit">
    <text evidence="4">Homodimer.</text>
</comment>
<evidence type="ECO:0000259" key="16">
    <source>
        <dbReference type="Pfam" id="PF00155"/>
    </source>
</evidence>
<dbReference type="InParanoid" id="A0A0D2X4R6"/>
<dbReference type="InterPro" id="IPR005958">
    <property type="entry name" value="TyrNic_aminoTrfase"/>
</dbReference>
<dbReference type="AlphaFoldDB" id="A0A0D2X4R6"/>
<evidence type="ECO:0000256" key="15">
    <source>
        <dbReference type="PIRSR" id="PIRSR000517-1"/>
    </source>
</evidence>
<dbReference type="OrthoDB" id="7042322at2759"/>
<evidence type="ECO:0000256" key="10">
    <source>
        <dbReference type="ARBA" id="ARBA00022898"/>
    </source>
</evidence>
<dbReference type="Proteomes" id="UP000008743">
    <property type="component" value="Unassembled WGS sequence"/>
</dbReference>
<dbReference type="Pfam" id="PF00155">
    <property type="entry name" value="Aminotran_1_2"/>
    <property type="match status" value="1"/>
</dbReference>
<dbReference type="GO" id="GO:0006559">
    <property type="term" value="P:L-phenylalanine catabolic process"/>
    <property type="evidence" value="ECO:0007669"/>
    <property type="project" value="UniProtKB-UniPathway"/>
</dbReference>
<dbReference type="GO" id="GO:0004838">
    <property type="term" value="F:L-tyrosine-2-oxoglutarate transaminase activity"/>
    <property type="evidence" value="ECO:0007669"/>
    <property type="project" value="InterPro"/>
</dbReference>
<dbReference type="PROSITE" id="PS00105">
    <property type="entry name" value="AA_TRANSFER_CLASS_1"/>
    <property type="match status" value="1"/>
</dbReference>
<dbReference type="Gene3D" id="3.40.640.10">
    <property type="entry name" value="Type I PLP-dependent aspartate aminotransferase-like (Major domain)"/>
    <property type="match status" value="1"/>
</dbReference>
<evidence type="ECO:0000256" key="7">
    <source>
        <dbReference type="ARBA" id="ARBA00022576"/>
    </source>
</evidence>
<evidence type="ECO:0000256" key="13">
    <source>
        <dbReference type="ARBA" id="ARBA00047798"/>
    </source>
</evidence>
<dbReference type="InterPro" id="IPR005957">
    <property type="entry name" value="Tyrosine_aminoTrfase"/>
</dbReference>
<dbReference type="SUPFAM" id="SSF53383">
    <property type="entry name" value="PLP-dependent transferases"/>
    <property type="match status" value="1"/>
</dbReference>
<name>A0A0D2X4R6_CAPO3</name>
<dbReference type="InterPro" id="IPR004838">
    <property type="entry name" value="NHTrfase_class1_PyrdxlP-BS"/>
</dbReference>
<evidence type="ECO:0000256" key="12">
    <source>
        <dbReference type="ARBA" id="ARBA00031696"/>
    </source>
</evidence>
<dbReference type="CDD" id="cd00609">
    <property type="entry name" value="AAT_like"/>
    <property type="match status" value="1"/>
</dbReference>
<evidence type="ECO:0000313" key="18">
    <source>
        <dbReference type="Proteomes" id="UP000008743"/>
    </source>
</evidence>
<keyword evidence="8 17" id="KW-0808">Transferase</keyword>
<dbReference type="UniPathway" id="UPA00139">
    <property type="reaction ID" value="UER00338"/>
</dbReference>
<dbReference type="FunFam" id="3.40.640.10:FF:000048">
    <property type="entry name" value="tyrosine aminotransferase"/>
    <property type="match status" value="1"/>
</dbReference>
<keyword evidence="18" id="KW-1185">Reference proteome</keyword>
<evidence type="ECO:0000256" key="8">
    <source>
        <dbReference type="ARBA" id="ARBA00022679"/>
    </source>
</evidence>
<dbReference type="PhylomeDB" id="A0A0D2X4R6"/>
<feature type="modified residue" description="N6-(pyridoxal phosphate)lysine" evidence="15">
    <location>
        <position position="245"/>
    </location>
</feature>
<dbReference type="InterPro" id="IPR015424">
    <property type="entry name" value="PyrdxlP-dep_Trfase"/>
</dbReference>
<sequence>MTRTGWDVKQSETAKHTSNPIRAIVDQLKIVPCPGKDLISVSIGDPTVFGNLPTHDSVVDAVIDAVKSSKANGYTHSTGYEHAREAVAERYSHPDAPLTSKDVIIASGCSGALDLAITALANPGQNILIPRPGFSLYQTLADSKGIKVRHYNLLPEKNWEIDLEHLQSLVDDQTAAIVVNNPSNPCGSNYSRAHLLDILQLAEKNFLPIISDEIYADMVFSGQVFEPMAPLTKTVPILACGGIAKQFLVPGWRVGWLMIHDRNNTFKEIREGLLKLTTLILGANTIVQDALPTMLHKTPRGFLTATLATIEEHAKLSYEMLGKIDGLVPIMPQGTMYFMVGIQIEKFKDIANDMDFVQKLVTEQSVFALPASCFAYPNFFRIVITVPKDKLKIAYERLAEFCAQHRK</sequence>
<dbReference type="InterPro" id="IPR015422">
    <property type="entry name" value="PyrdxlP-dep_Trfase_small"/>
</dbReference>
<dbReference type="eggNOG" id="KOG0259">
    <property type="taxonomic scope" value="Eukaryota"/>
</dbReference>
<dbReference type="GO" id="GO:0030170">
    <property type="term" value="F:pyridoxal phosphate binding"/>
    <property type="evidence" value="ECO:0007669"/>
    <property type="project" value="InterPro"/>
</dbReference>
<organism evidence="17 18">
    <name type="scientific">Capsaspora owczarzaki (strain ATCC 30864)</name>
    <dbReference type="NCBI Taxonomy" id="595528"/>
    <lineage>
        <taxon>Eukaryota</taxon>
        <taxon>Filasterea</taxon>
        <taxon>Capsaspora</taxon>
    </lineage>
</organism>
<evidence type="ECO:0000256" key="11">
    <source>
        <dbReference type="ARBA" id="ARBA00023232"/>
    </source>
</evidence>
<dbReference type="Gene3D" id="3.90.1150.10">
    <property type="entry name" value="Aspartate Aminotransferase, domain 1"/>
    <property type="match status" value="1"/>
</dbReference>
<comment type="similarity">
    <text evidence="3 14">Belongs to the class-I pyridoxal-phosphate-dependent aminotransferase family.</text>
</comment>
<dbReference type="RefSeq" id="XP_004344454.2">
    <property type="nucleotide sequence ID" value="XM_004344404.2"/>
</dbReference>
<dbReference type="PIRSF" id="PIRSF000517">
    <property type="entry name" value="Tyr_transaminase"/>
    <property type="match status" value="1"/>
</dbReference>
<evidence type="ECO:0000256" key="14">
    <source>
        <dbReference type="PIRNR" id="PIRNR000517"/>
    </source>
</evidence>
<dbReference type="InterPro" id="IPR015421">
    <property type="entry name" value="PyrdxlP-dep_Trfase_major"/>
</dbReference>
<dbReference type="NCBIfam" id="TIGR01265">
    <property type="entry name" value="tyr_nico_aTase"/>
    <property type="match status" value="1"/>
</dbReference>
<comment type="pathway">
    <text evidence="2">Amino-acid degradation; L-phenylalanine degradation; acetoacetate and fumarate from L-phenylalanine: step 2/6.</text>
</comment>
<dbReference type="GO" id="GO:0006572">
    <property type="term" value="P:L-tyrosine catabolic process"/>
    <property type="evidence" value="ECO:0007669"/>
    <property type="project" value="UniProtKB-KW"/>
</dbReference>
<dbReference type="PANTHER" id="PTHR45744">
    <property type="entry name" value="TYROSINE AMINOTRANSFERASE"/>
    <property type="match status" value="1"/>
</dbReference>
<reference evidence="18" key="1">
    <citation type="submission" date="2011-02" db="EMBL/GenBank/DDBJ databases">
        <title>The Genome Sequence of Capsaspora owczarzaki ATCC 30864.</title>
        <authorList>
            <person name="Russ C."/>
            <person name="Cuomo C."/>
            <person name="Burger G."/>
            <person name="Gray M.W."/>
            <person name="Holland P.W.H."/>
            <person name="King N."/>
            <person name="Lang F.B.F."/>
            <person name="Roger A.J."/>
            <person name="Ruiz-Trillo I."/>
            <person name="Young S.K."/>
            <person name="Zeng Q."/>
            <person name="Gargeya S."/>
            <person name="Alvarado L."/>
            <person name="Berlin A."/>
            <person name="Chapman S.B."/>
            <person name="Chen Z."/>
            <person name="Freedman E."/>
            <person name="Gellesch M."/>
            <person name="Goldberg J."/>
            <person name="Griggs A."/>
            <person name="Gujja S."/>
            <person name="Heilman E."/>
            <person name="Heiman D."/>
            <person name="Howarth C."/>
            <person name="Mehta T."/>
            <person name="Neiman D."/>
            <person name="Pearson M."/>
            <person name="Roberts A."/>
            <person name="Saif S."/>
            <person name="Shea T."/>
            <person name="Shenoy N."/>
            <person name="Sisk P."/>
            <person name="Stolte C."/>
            <person name="Sykes S."/>
            <person name="White J."/>
            <person name="Yandava C."/>
            <person name="Haas B."/>
            <person name="Nusbaum C."/>
            <person name="Birren B."/>
        </authorList>
    </citation>
    <scope>NUCLEOTIDE SEQUENCE</scope>
    <source>
        <strain evidence="18">ATCC 30864</strain>
    </source>
</reference>
<feature type="domain" description="Aminotransferase class I/classII large" evidence="16">
    <location>
        <begin position="37"/>
        <end position="398"/>
    </location>
</feature>
<proteinExistence type="inferred from homology"/>
<dbReference type="STRING" id="595528.A0A0D2X4R6"/>
<dbReference type="PANTHER" id="PTHR45744:SF2">
    <property type="entry name" value="TYROSINE AMINOTRANSFERASE"/>
    <property type="match status" value="1"/>
</dbReference>
<dbReference type="InterPro" id="IPR004839">
    <property type="entry name" value="Aminotransferase_I/II_large"/>
</dbReference>
<evidence type="ECO:0000256" key="6">
    <source>
        <dbReference type="ARBA" id="ARBA00015959"/>
    </source>
</evidence>
<protein>
    <recommendedName>
        <fullName evidence="6">Tyrosine aminotransferase</fullName>
        <ecNumber evidence="5">2.6.1.5</ecNumber>
    </recommendedName>
    <alternativeName>
        <fullName evidence="12">L-tyrosine:2-oxoglutarate aminotransferase</fullName>
    </alternativeName>
</protein>
<evidence type="ECO:0000256" key="9">
    <source>
        <dbReference type="ARBA" id="ARBA00022878"/>
    </source>
</evidence>
<keyword evidence="10 14" id="KW-0663">Pyridoxal phosphate</keyword>
<evidence type="ECO:0000256" key="5">
    <source>
        <dbReference type="ARBA" id="ARBA00012749"/>
    </source>
</evidence>
<evidence type="ECO:0000313" key="17">
    <source>
        <dbReference type="EMBL" id="KJE96524.1"/>
    </source>
</evidence>
<evidence type="ECO:0000256" key="2">
    <source>
        <dbReference type="ARBA" id="ARBA00005203"/>
    </source>
</evidence>
<evidence type="ECO:0000256" key="1">
    <source>
        <dbReference type="ARBA" id="ARBA00001933"/>
    </source>
</evidence>
<evidence type="ECO:0000256" key="3">
    <source>
        <dbReference type="ARBA" id="ARBA00007441"/>
    </source>
</evidence>
<dbReference type="NCBIfam" id="TIGR01264">
    <property type="entry name" value="tyr_amTase_E"/>
    <property type="match status" value="1"/>
</dbReference>
<keyword evidence="9" id="KW-0828">Tyrosine catabolism</keyword>
<comment type="catalytic activity">
    <reaction evidence="13">
        <text>L-tyrosine + 2-oxoglutarate = 3-(4-hydroxyphenyl)pyruvate + L-glutamate</text>
        <dbReference type="Rhea" id="RHEA:15093"/>
        <dbReference type="ChEBI" id="CHEBI:16810"/>
        <dbReference type="ChEBI" id="CHEBI:29985"/>
        <dbReference type="ChEBI" id="CHEBI:36242"/>
        <dbReference type="ChEBI" id="CHEBI:58315"/>
        <dbReference type="EC" id="2.6.1.5"/>
    </reaction>
</comment>
<accession>A0A0D2X4R6</accession>